<dbReference type="GO" id="GO:1902758">
    <property type="term" value="P:bis(molybdopterin guanine dinucleotide)molybdenum biosynthetic process"/>
    <property type="evidence" value="ECO:0007669"/>
    <property type="project" value="TreeGrafter"/>
</dbReference>
<evidence type="ECO:0000313" key="9">
    <source>
        <dbReference type="EMBL" id="SES96523.1"/>
    </source>
</evidence>
<dbReference type="Proteomes" id="UP000199308">
    <property type="component" value="Unassembled WGS sequence"/>
</dbReference>
<dbReference type="InterPro" id="IPR013482">
    <property type="entry name" value="Molybde_CF_guanTrfase"/>
</dbReference>
<gene>
    <name evidence="9" type="ORF">SAMN05660429_00785</name>
</gene>
<dbReference type="InterPro" id="IPR029044">
    <property type="entry name" value="Nucleotide-diphossugar_trans"/>
</dbReference>
<dbReference type="EMBL" id="FOHK01000003">
    <property type="protein sequence ID" value="SES96523.1"/>
    <property type="molecule type" value="Genomic_DNA"/>
</dbReference>
<dbReference type="InterPro" id="IPR025877">
    <property type="entry name" value="MobA-like_NTP_Trfase"/>
</dbReference>
<evidence type="ECO:0000256" key="2">
    <source>
        <dbReference type="ARBA" id="ARBA00022679"/>
    </source>
</evidence>
<dbReference type="CDD" id="cd02503">
    <property type="entry name" value="MobA"/>
    <property type="match status" value="1"/>
</dbReference>
<protein>
    <submittedName>
        <fullName evidence="9">Molybdopterin-guanine dinucleotide biosynthesis protein A</fullName>
    </submittedName>
</protein>
<keyword evidence="3" id="KW-0479">Metal-binding</keyword>
<evidence type="ECO:0000256" key="7">
    <source>
        <dbReference type="ARBA" id="ARBA00023150"/>
    </source>
</evidence>
<evidence type="ECO:0000256" key="3">
    <source>
        <dbReference type="ARBA" id="ARBA00022723"/>
    </source>
</evidence>
<proteinExistence type="predicted"/>
<keyword evidence="10" id="KW-1185">Reference proteome</keyword>
<keyword evidence="4" id="KW-0547">Nucleotide-binding</keyword>
<sequence>MMVNIERSNVLGVILAGGKSSRMGTDKAQLSFAGNSMLTHTKQLLSQANVQNIVVSGKDYQCPDIIENAGPLGGIHSVIKAYRPSAILVLPIDMPLMQPKLLEQLINTGQLTQQAVHFQQYEFPLYMPINAFSEQFFNQAFSQFSGKGPSIKSLLAAIPSKQLSVKHHQAFINTNTPEHWQKALHLQAQNSKESYVS</sequence>
<dbReference type="GO" id="GO:0005525">
    <property type="term" value="F:GTP binding"/>
    <property type="evidence" value="ECO:0007669"/>
    <property type="project" value="UniProtKB-KW"/>
</dbReference>
<evidence type="ECO:0000256" key="4">
    <source>
        <dbReference type="ARBA" id="ARBA00022741"/>
    </source>
</evidence>
<evidence type="ECO:0000313" key="10">
    <source>
        <dbReference type="Proteomes" id="UP000199308"/>
    </source>
</evidence>
<organism evidence="9 10">
    <name type="scientific">Thalassotalea agarivorans</name>
    <name type="common">Thalassomonas agarivorans</name>
    <dbReference type="NCBI Taxonomy" id="349064"/>
    <lineage>
        <taxon>Bacteria</taxon>
        <taxon>Pseudomonadati</taxon>
        <taxon>Pseudomonadota</taxon>
        <taxon>Gammaproteobacteria</taxon>
        <taxon>Alteromonadales</taxon>
        <taxon>Colwelliaceae</taxon>
        <taxon>Thalassotalea</taxon>
    </lineage>
</organism>
<keyword evidence="5" id="KW-0460">Magnesium</keyword>
<reference evidence="9 10" key="1">
    <citation type="submission" date="2016-10" db="EMBL/GenBank/DDBJ databases">
        <authorList>
            <person name="de Groot N.N."/>
        </authorList>
    </citation>
    <scope>NUCLEOTIDE SEQUENCE [LARGE SCALE GENOMIC DNA]</scope>
    <source>
        <strain evidence="9 10">DSM 19706</strain>
    </source>
</reference>
<dbReference type="GO" id="GO:0016779">
    <property type="term" value="F:nucleotidyltransferase activity"/>
    <property type="evidence" value="ECO:0007669"/>
    <property type="project" value="UniProtKB-ARBA"/>
</dbReference>
<dbReference type="STRING" id="349064.SAMN05660429_00785"/>
<dbReference type="Gene3D" id="3.90.550.10">
    <property type="entry name" value="Spore Coat Polysaccharide Biosynthesis Protein SpsA, Chain A"/>
    <property type="match status" value="1"/>
</dbReference>
<dbReference type="PANTHER" id="PTHR19136">
    <property type="entry name" value="MOLYBDENUM COFACTOR GUANYLYLTRANSFERASE"/>
    <property type="match status" value="1"/>
</dbReference>
<dbReference type="PANTHER" id="PTHR19136:SF81">
    <property type="entry name" value="MOLYBDENUM COFACTOR GUANYLYLTRANSFERASE"/>
    <property type="match status" value="1"/>
</dbReference>
<evidence type="ECO:0000256" key="6">
    <source>
        <dbReference type="ARBA" id="ARBA00023134"/>
    </source>
</evidence>
<dbReference type="Pfam" id="PF12804">
    <property type="entry name" value="NTP_transf_3"/>
    <property type="match status" value="1"/>
</dbReference>
<evidence type="ECO:0000259" key="8">
    <source>
        <dbReference type="Pfam" id="PF12804"/>
    </source>
</evidence>
<feature type="domain" description="MobA-like NTP transferase" evidence="8">
    <location>
        <begin position="12"/>
        <end position="137"/>
    </location>
</feature>
<dbReference type="GO" id="GO:0046872">
    <property type="term" value="F:metal ion binding"/>
    <property type="evidence" value="ECO:0007669"/>
    <property type="project" value="UniProtKB-KW"/>
</dbReference>
<name>A0A1I0AQ49_THASX</name>
<keyword evidence="1" id="KW-0963">Cytoplasm</keyword>
<dbReference type="RefSeq" id="WP_093327850.1">
    <property type="nucleotide sequence ID" value="NZ_AP027363.1"/>
</dbReference>
<dbReference type="OrthoDB" id="9788394at2"/>
<accession>A0A1I0AQ49</accession>
<evidence type="ECO:0000256" key="1">
    <source>
        <dbReference type="ARBA" id="ARBA00022490"/>
    </source>
</evidence>
<dbReference type="SUPFAM" id="SSF53448">
    <property type="entry name" value="Nucleotide-diphospho-sugar transferases"/>
    <property type="match status" value="1"/>
</dbReference>
<keyword evidence="7" id="KW-0501">Molybdenum cofactor biosynthesis</keyword>
<keyword evidence="6" id="KW-0342">GTP-binding</keyword>
<evidence type="ECO:0000256" key="5">
    <source>
        <dbReference type="ARBA" id="ARBA00022842"/>
    </source>
</evidence>
<dbReference type="AlphaFoldDB" id="A0A1I0AQ49"/>
<keyword evidence="2" id="KW-0808">Transferase</keyword>